<keyword evidence="1" id="KW-1133">Transmembrane helix</keyword>
<protein>
    <submittedName>
        <fullName evidence="2">Uncharacterized protein</fullName>
    </submittedName>
</protein>
<proteinExistence type="predicted"/>
<dbReference type="RefSeq" id="WP_345467171.1">
    <property type="nucleotide sequence ID" value="NZ_BAABRP010000018.1"/>
</dbReference>
<organism evidence="2 3">
    <name type="scientific">Deinococcus carri</name>
    <dbReference type="NCBI Taxonomy" id="1211323"/>
    <lineage>
        <taxon>Bacteria</taxon>
        <taxon>Thermotogati</taxon>
        <taxon>Deinococcota</taxon>
        <taxon>Deinococci</taxon>
        <taxon>Deinococcales</taxon>
        <taxon>Deinococcaceae</taxon>
        <taxon>Deinococcus</taxon>
    </lineage>
</organism>
<keyword evidence="1" id="KW-0472">Membrane</keyword>
<keyword evidence="1" id="KW-0812">Transmembrane</keyword>
<accession>A0ABP9WAV7</accession>
<sequence length="98" mass="10428">MRRPWLLAALLWALFTFGPLLSVLLASAVATTHGCALDEGSVHPCIIAGWDAGGLLYGLGVLGWLMLVTLPLGAIAGVVGLVLWLVAWVRKRKPSPDR</sequence>
<name>A0ABP9WAV7_9DEIO</name>
<comment type="caution">
    <text evidence="2">The sequence shown here is derived from an EMBL/GenBank/DDBJ whole genome shotgun (WGS) entry which is preliminary data.</text>
</comment>
<keyword evidence="3" id="KW-1185">Reference proteome</keyword>
<reference evidence="2 3" key="1">
    <citation type="submission" date="2024-02" db="EMBL/GenBank/DDBJ databases">
        <title>Deinococcus carri NBRC 110142.</title>
        <authorList>
            <person name="Ichikawa N."/>
            <person name="Katano-Makiyama Y."/>
            <person name="Hidaka K."/>
        </authorList>
    </citation>
    <scope>NUCLEOTIDE SEQUENCE [LARGE SCALE GENOMIC DNA]</scope>
    <source>
        <strain evidence="2 3">NBRC 110142</strain>
    </source>
</reference>
<evidence type="ECO:0000256" key="1">
    <source>
        <dbReference type="SAM" id="Phobius"/>
    </source>
</evidence>
<evidence type="ECO:0000313" key="3">
    <source>
        <dbReference type="Proteomes" id="UP001401887"/>
    </source>
</evidence>
<dbReference type="EMBL" id="BAABRP010000018">
    <property type="protein sequence ID" value="GAA5514459.1"/>
    <property type="molecule type" value="Genomic_DNA"/>
</dbReference>
<evidence type="ECO:0000313" key="2">
    <source>
        <dbReference type="EMBL" id="GAA5514459.1"/>
    </source>
</evidence>
<dbReference type="Proteomes" id="UP001401887">
    <property type="component" value="Unassembled WGS sequence"/>
</dbReference>
<gene>
    <name evidence="2" type="ORF">Dcar01_03215</name>
</gene>
<feature type="transmembrane region" description="Helical" evidence="1">
    <location>
        <begin position="64"/>
        <end position="89"/>
    </location>
</feature>